<organism evidence="2 3">
    <name type="scientific">Xylanibacillus composti</name>
    <dbReference type="NCBI Taxonomy" id="1572762"/>
    <lineage>
        <taxon>Bacteria</taxon>
        <taxon>Bacillati</taxon>
        <taxon>Bacillota</taxon>
        <taxon>Bacilli</taxon>
        <taxon>Bacillales</taxon>
        <taxon>Paenibacillaceae</taxon>
        <taxon>Xylanibacillus</taxon>
    </lineage>
</organism>
<gene>
    <name evidence="2" type="ORF">XYCOK13_32860</name>
</gene>
<dbReference type="AlphaFoldDB" id="A0A8J4M3U6"/>
<protein>
    <recommendedName>
        <fullName evidence="1">Regulatory protein YycH domain-containing protein</fullName>
    </recommendedName>
</protein>
<name>A0A8J4M3U6_9BACL</name>
<proteinExistence type="predicted"/>
<sequence>MKEKLKSALLIVLVAGSLMQSYMLAYNQPNFIPIRDTEYIRAELAGAEMGVEDVVFPSEMILHFGEERHTLLYPKHYFYEEIYEMLTERSFQGVRPIARYMNDWNAMRNERKGLEITFHDGLPFSVLRSLFRIEGEVDHANDHIDRIWLTATEREGEVKAYFFADRGFNAYEAARVDMSAHELARYVELGSYLNELNNFSLLYGKYYVPEQPLHIPIIELPYSTLTPQQMQNSLFIDPSISRNLLERDGTEIFTDGKRGLQIDRMNQWMNYSDPVAPAPGRAVPEESFLTAMQFINQHGGWNGSYTTDMFNQEWTQVIQYRQYYDSYPIFSLPGTPFGYMRIVLQQGVVSNYERSLITLDYEASPEREEYLLAGGESLEQMLERYEYNSAVERVFPAYQAHIKEDTVRLVPVWVVELFDGEVDFLT</sequence>
<dbReference type="Gene3D" id="3.30.310.160">
    <property type="entry name" value="YycH protein, domain 2"/>
    <property type="match status" value="1"/>
</dbReference>
<accession>A0A8J4M3U6</accession>
<dbReference type="InterPro" id="IPR042274">
    <property type="entry name" value="YycH/YycI_2"/>
</dbReference>
<dbReference type="EMBL" id="BOVK01000049">
    <property type="protein sequence ID" value="GIQ70462.1"/>
    <property type="molecule type" value="Genomic_DNA"/>
</dbReference>
<keyword evidence="3" id="KW-1185">Reference proteome</keyword>
<dbReference type="Proteomes" id="UP000677918">
    <property type="component" value="Unassembled WGS sequence"/>
</dbReference>
<comment type="caution">
    <text evidence="2">The sequence shown here is derived from an EMBL/GenBank/DDBJ whole genome shotgun (WGS) entry which is preliminary data.</text>
</comment>
<dbReference type="InterPro" id="IPR009996">
    <property type="entry name" value="YycH"/>
</dbReference>
<evidence type="ECO:0000259" key="1">
    <source>
        <dbReference type="Pfam" id="PF07435"/>
    </source>
</evidence>
<evidence type="ECO:0000313" key="3">
    <source>
        <dbReference type="Proteomes" id="UP000677918"/>
    </source>
</evidence>
<evidence type="ECO:0000313" key="2">
    <source>
        <dbReference type="EMBL" id="GIQ70462.1"/>
    </source>
</evidence>
<dbReference type="RefSeq" id="WP_213413283.1">
    <property type="nucleotide sequence ID" value="NZ_BOVK01000049.1"/>
</dbReference>
<reference evidence="2" key="1">
    <citation type="submission" date="2021-04" db="EMBL/GenBank/DDBJ databases">
        <title>Draft genome sequence of Xylanibacillus composti strain K13.</title>
        <authorList>
            <person name="Uke A."/>
            <person name="Chhe C."/>
            <person name="Baramee S."/>
            <person name="Kosugi A."/>
        </authorList>
    </citation>
    <scope>NUCLEOTIDE SEQUENCE</scope>
    <source>
        <strain evidence="2">K13</strain>
    </source>
</reference>
<feature type="domain" description="Regulatory protein YycH" evidence="1">
    <location>
        <begin position="3"/>
        <end position="417"/>
    </location>
</feature>
<dbReference type="CDD" id="cd15787">
    <property type="entry name" value="YycH_N"/>
    <property type="match status" value="1"/>
</dbReference>
<dbReference type="Pfam" id="PF07435">
    <property type="entry name" value="YycH"/>
    <property type="match status" value="1"/>
</dbReference>